<dbReference type="Gene3D" id="2.60.120.10">
    <property type="entry name" value="Jelly Rolls"/>
    <property type="match status" value="1"/>
</dbReference>
<dbReference type="SUPFAM" id="SSF47413">
    <property type="entry name" value="lambda repressor-like DNA-binding domains"/>
    <property type="match status" value="1"/>
</dbReference>
<organism evidence="3 4">
    <name type="scientific">Amycolatopsis rhabdoformis</name>
    <dbReference type="NCBI Taxonomy" id="1448059"/>
    <lineage>
        <taxon>Bacteria</taxon>
        <taxon>Bacillati</taxon>
        <taxon>Actinomycetota</taxon>
        <taxon>Actinomycetes</taxon>
        <taxon>Pseudonocardiales</taxon>
        <taxon>Pseudonocardiaceae</taxon>
        <taxon>Amycolatopsis</taxon>
    </lineage>
</organism>
<proteinExistence type="predicted"/>
<dbReference type="InterPro" id="IPR010982">
    <property type="entry name" value="Lambda_DNA-bd_dom_sf"/>
</dbReference>
<keyword evidence="4" id="KW-1185">Reference proteome</keyword>
<dbReference type="Proteomes" id="UP001330812">
    <property type="component" value="Chromosome"/>
</dbReference>
<dbReference type="SMART" id="SM00530">
    <property type="entry name" value="HTH_XRE"/>
    <property type="match status" value="1"/>
</dbReference>
<accession>A0ABZ1IG44</accession>
<dbReference type="CDD" id="cd02209">
    <property type="entry name" value="cupin_XRE_C"/>
    <property type="match status" value="1"/>
</dbReference>
<dbReference type="SUPFAM" id="SSF51182">
    <property type="entry name" value="RmlC-like cupins"/>
    <property type="match status" value="1"/>
</dbReference>
<dbReference type="InterPro" id="IPR013096">
    <property type="entry name" value="Cupin_2"/>
</dbReference>
<dbReference type="InterPro" id="IPR050807">
    <property type="entry name" value="TransReg_Diox_bact_type"/>
</dbReference>
<evidence type="ECO:0000259" key="2">
    <source>
        <dbReference type="PROSITE" id="PS50943"/>
    </source>
</evidence>
<dbReference type="Gene3D" id="1.10.260.40">
    <property type="entry name" value="lambda repressor-like DNA-binding domains"/>
    <property type="match status" value="1"/>
</dbReference>
<dbReference type="PANTHER" id="PTHR46797:SF1">
    <property type="entry name" value="METHYLPHOSPHONATE SYNTHASE"/>
    <property type="match status" value="1"/>
</dbReference>
<dbReference type="CDD" id="cd00093">
    <property type="entry name" value="HTH_XRE"/>
    <property type="match status" value="1"/>
</dbReference>
<dbReference type="InterPro" id="IPR014710">
    <property type="entry name" value="RmlC-like_jellyroll"/>
</dbReference>
<dbReference type="InterPro" id="IPR011051">
    <property type="entry name" value="RmlC_Cupin_sf"/>
</dbReference>
<sequence>MVTGSLDEAVPEIGPYLRACRKRRGLSLQQVALATGISKSFLSLVENGTNDIAFGRLHRLLTLYGVDLADLMPARDPEEGIVVRAGERQRVYSPADGMSVYLASPDTRRTLLSGIAVLEPGAVMAEDSVHDGEEWVHVVRGAVRLTLDGGESEVDLAAGDSVYLRTGRRHRFANTGDVGAEVITVLSQGGFPTA</sequence>
<dbReference type="EMBL" id="CP142149">
    <property type="protein sequence ID" value="WSE32658.1"/>
    <property type="molecule type" value="Genomic_DNA"/>
</dbReference>
<evidence type="ECO:0000256" key="1">
    <source>
        <dbReference type="ARBA" id="ARBA00023125"/>
    </source>
</evidence>
<dbReference type="PANTHER" id="PTHR46797">
    <property type="entry name" value="HTH-TYPE TRANSCRIPTIONAL REGULATOR"/>
    <property type="match status" value="1"/>
</dbReference>
<dbReference type="RefSeq" id="WP_326835465.1">
    <property type="nucleotide sequence ID" value="NZ_CP142149.1"/>
</dbReference>
<dbReference type="PROSITE" id="PS50943">
    <property type="entry name" value="HTH_CROC1"/>
    <property type="match status" value="1"/>
</dbReference>
<gene>
    <name evidence="3" type="ORF">VSH64_11145</name>
</gene>
<feature type="domain" description="HTH cro/C1-type" evidence="2">
    <location>
        <begin position="17"/>
        <end position="71"/>
    </location>
</feature>
<name>A0ABZ1IG44_9PSEU</name>
<protein>
    <submittedName>
        <fullName evidence="3">XRE family transcriptional regulator</fullName>
    </submittedName>
</protein>
<keyword evidence="1" id="KW-0238">DNA-binding</keyword>
<evidence type="ECO:0000313" key="3">
    <source>
        <dbReference type="EMBL" id="WSE32658.1"/>
    </source>
</evidence>
<dbReference type="Pfam" id="PF13560">
    <property type="entry name" value="HTH_31"/>
    <property type="match status" value="1"/>
</dbReference>
<dbReference type="InterPro" id="IPR001387">
    <property type="entry name" value="Cro/C1-type_HTH"/>
</dbReference>
<reference evidence="3 4" key="1">
    <citation type="journal article" date="2015" name="Int. J. Syst. Evol. Microbiol.">
        <title>Amycolatopsis rhabdoformis sp. nov., an actinomycete isolated from a tropical forest soil.</title>
        <authorList>
            <person name="Souza W.R."/>
            <person name="Silva R.E."/>
            <person name="Goodfellow M."/>
            <person name="Busarakam K."/>
            <person name="Figueiro F.S."/>
            <person name="Ferreira D."/>
            <person name="Rodrigues-Filho E."/>
            <person name="Moraes L.A.B."/>
            <person name="Zucchi T.D."/>
        </authorList>
    </citation>
    <scope>NUCLEOTIDE SEQUENCE [LARGE SCALE GENOMIC DNA]</scope>
    <source>
        <strain evidence="3 4">NCIMB 14900</strain>
    </source>
</reference>
<dbReference type="Pfam" id="PF07883">
    <property type="entry name" value="Cupin_2"/>
    <property type="match status" value="1"/>
</dbReference>
<evidence type="ECO:0000313" key="4">
    <source>
        <dbReference type="Proteomes" id="UP001330812"/>
    </source>
</evidence>